<dbReference type="InterPro" id="IPR018097">
    <property type="entry name" value="EGF_Ca-bd_CS"/>
</dbReference>
<dbReference type="SUPFAM" id="SSF48726">
    <property type="entry name" value="Immunoglobulin"/>
    <property type="match status" value="1"/>
</dbReference>
<feature type="compositionally biased region" description="Polar residues" evidence="20">
    <location>
        <begin position="705"/>
        <end position="721"/>
    </location>
</feature>
<feature type="compositionally biased region" description="Gly residues" evidence="20">
    <location>
        <begin position="1326"/>
        <end position="1340"/>
    </location>
</feature>
<dbReference type="InParanoid" id="A0A674PRP6"/>
<keyword evidence="28" id="KW-1185">Reference proteome</keyword>
<feature type="compositionally biased region" description="Basic residues" evidence="20">
    <location>
        <begin position="1298"/>
        <end position="1325"/>
    </location>
</feature>
<dbReference type="GO" id="GO:0005509">
    <property type="term" value="F:calcium ion binding"/>
    <property type="evidence" value="ECO:0007669"/>
    <property type="project" value="InterPro"/>
</dbReference>
<feature type="disulfide bond" evidence="18">
    <location>
        <begin position="1266"/>
        <end position="1293"/>
    </location>
</feature>
<dbReference type="FunFam" id="3.10.100.10:FF:000011">
    <property type="entry name" value="Aggrecan core protein"/>
    <property type="match status" value="1"/>
</dbReference>
<dbReference type="PROSITE" id="PS50041">
    <property type="entry name" value="C_TYPE_LECTIN_2"/>
    <property type="match status" value="1"/>
</dbReference>
<dbReference type="FunFam" id="3.10.100.10:FF:000002">
    <property type="entry name" value="Hyaluronan proteoglycan link protein 1"/>
    <property type="match status" value="1"/>
</dbReference>
<dbReference type="InterPro" id="IPR050691">
    <property type="entry name" value="Hyaluronan_bind_Proteoglycan"/>
</dbReference>
<feature type="region of interest" description="Disordered" evidence="20">
    <location>
        <begin position="1298"/>
        <end position="1340"/>
    </location>
</feature>
<comment type="subcellular location">
    <subcellularLocation>
        <location evidence="1">Secreted</location>
    </subcellularLocation>
</comment>
<feature type="domain" description="EGF-like" evidence="22">
    <location>
        <begin position="1068"/>
        <end position="1104"/>
    </location>
</feature>
<feature type="region of interest" description="Disordered" evidence="20">
    <location>
        <begin position="575"/>
        <end position="620"/>
    </location>
</feature>
<evidence type="ECO:0000259" key="22">
    <source>
        <dbReference type="PROSITE" id="PS50026"/>
    </source>
</evidence>
<dbReference type="OrthoDB" id="5860362at2759"/>
<evidence type="ECO:0000256" key="4">
    <source>
        <dbReference type="ARBA" id="ARBA00022659"/>
    </source>
</evidence>
<feature type="signal peptide" evidence="21">
    <location>
        <begin position="1"/>
        <end position="27"/>
    </location>
</feature>
<feature type="domain" description="C-type lectin" evidence="23">
    <location>
        <begin position="1117"/>
        <end position="1231"/>
    </location>
</feature>
<feature type="region of interest" description="Disordered" evidence="20">
    <location>
        <begin position="515"/>
        <end position="557"/>
    </location>
</feature>
<dbReference type="SMART" id="SM00034">
    <property type="entry name" value="CLECT"/>
    <property type="match status" value="1"/>
</dbReference>
<dbReference type="Pfam" id="PF00193">
    <property type="entry name" value="Xlink"/>
    <property type="match status" value="2"/>
</dbReference>
<dbReference type="CDD" id="cd00054">
    <property type="entry name" value="EGF_CA"/>
    <property type="match status" value="2"/>
</dbReference>
<keyword evidence="11 17" id="KW-1015">Disulfide bond</keyword>
<evidence type="ECO:0000256" key="6">
    <source>
        <dbReference type="ARBA" id="ARBA00022734"/>
    </source>
</evidence>
<dbReference type="GO" id="GO:0010001">
    <property type="term" value="P:glial cell differentiation"/>
    <property type="evidence" value="ECO:0007669"/>
    <property type="project" value="TreeGrafter"/>
</dbReference>
<feature type="domain" description="Link" evidence="26">
    <location>
        <begin position="256"/>
        <end position="352"/>
    </location>
</feature>
<feature type="compositionally biased region" description="Polar residues" evidence="20">
    <location>
        <begin position="607"/>
        <end position="620"/>
    </location>
</feature>
<evidence type="ECO:0000256" key="15">
    <source>
        <dbReference type="ARBA" id="ARBA00073685"/>
    </source>
</evidence>
<keyword evidence="5 21" id="KW-0732">Signal</keyword>
<dbReference type="InterPro" id="IPR003599">
    <property type="entry name" value="Ig_sub"/>
</dbReference>
<evidence type="ECO:0000256" key="12">
    <source>
        <dbReference type="ARBA" id="ARBA00023180"/>
    </source>
</evidence>
<feature type="disulfide bond" evidence="19">
    <location>
        <begin position="201"/>
        <end position="222"/>
    </location>
</feature>
<dbReference type="InterPro" id="IPR035976">
    <property type="entry name" value="Sushi/SCR/CCP_sf"/>
</dbReference>
<reference evidence="27 28" key="1">
    <citation type="journal article" date="2011" name="Genome Biol. Evol.">
        <title>Integration of the genetic map and genome assembly of fugu facilitates insights into distinct features of genome evolution in teleosts and mammals.</title>
        <authorList>
            <person name="Kai W."/>
            <person name="Kikuchi K."/>
            <person name="Tohari S."/>
            <person name="Chew A.K."/>
            <person name="Tay A."/>
            <person name="Fujiwara A."/>
            <person name="Hosoya S."/>
            <person name="Suetake H."/>
            <person name="Naruse K."/>
            <person name="Brenner S."/>
            <person name="Suzuki Y."/>
            <person name="Venkatesh B."/>
        </authorList>
    </citation>
    <scope>NUCLEOTIDE SEQUENCE [LARGE SCALE GENOMIC DNA]</scope>
</reference>
<sequence>MRGEPPARSFLLALLLLQTTGCDSAAAETLVNMRKVTHQTISEELSKTVLLPCVFTLHPSSSTEVPRVKWTKVWGQRGSDGLQKEQSVLVARDNVVKVKKAFQGRVTLPGYTANRYNASLALSGLRSSDSGLYRCEIVVGINDEQDTVPLEVTGVIFHYRAPHDRYGLTFADAKRVCLENSAVMATPGQLQATFADGYDNCDAGWLSDQTVRYPIQSPRPGCYGDREDSPGVRNYGIRSPDELFDVYCFAKQFQGEVFHSAVPEKLSLATASTHCHSLGAQLATVGQLYLAWQAGLDQCDPGWLADGSVRYPINIPRKNCGGDEPGVRTIYNNPNRTGFPDTTALFDAYCYKVGVQAMEAQALAQTGGNRVESVSSQYQHGSPFSETSSWTGLVDLDNTGVRSIAGSNNSSEISEEHVVIHLKPEDDWDRNQNGLETVQHNNEQEEQPAIKKGPKISGSESLEGSAQEEEDHYFEASDTPTLSTTASPTPQTSNSVLADIVESLMRPFRYWTGGEEVEKTQKPASHFEETAGEGHAQVEASTRNPSSSKAGGNKADTDNAIKEHASQALSFWPPMAGVQSPLEGLTEREKETTPPNQQAPRVHKADQSNSMMQPVASNPPSAVNEFLAISSEERAPPSTNNNVPGPQGSGEVPAFPRATAGHFQWVMKSVHGSKGVPPGPVAFVSKLPTWKPLEAKAAALEMMTLPTSPQQNNQENYSGQGRDQDGEKPNNPTTTRFVSGEEGEIEGSGEGGGFPDGFEQNVSNMETTSVKLTPVTLASQSQTEIVTLAEHPSLPQWQTLEQPTTQSQSSKEEDPAEEARGEIFYIHRPTHIFPSTDSQIGEGGSNSIFPPVVQKHREVEEVMDSTPEALTEPLATSEMTTVEFLTTKDSQDVEPTTRAATTEESLGGAPTEELSISISWVRENSEQTSPSDLQRRLSPTPAPTDGTPTTTGDAQPSTLVPYAIAAATEMESRSAVSESFVVGSQWTSFKDLSPKSEGPKSSRTTDDKDTHNPFGILVPNWTFGLISSVEKNPCQTNPCLHGGSCLQEGDGYSCYCPQGFSGESCEIDIDDCHSNPCQNGGTCIDEINSFVCLCLPSYGGATCEKDTEGCDHTWRKFHGHCYRYFSRRHTWEDAEKDCREHNGHLASIHSPAEQNFIRGLSHDNTWIGLNDRTVEDDFQWTDKMDLQYEDWRENQPDNFFAGGEDCVVMIAHENGKWNDVPCNYNLPYVCKKGTVLCGAPPPVENAFLIGRKRSHYDIHSVVRYQCAEGFLQRHVPTAKCRANGKWDRPKIICIKSRRAGRHRRHHHKGRRERRKHRRHGHRQGGHHGGGAGQGHNHGHF</sequence>
<evidence type="ECO:0000256" key="20">
    <source>
        <dbReference type="SAM" id="MobiDB-lite"/>
    </source>
</evidence>
<dbReference type="Ensembl" id="ENSTRUT00000083260.1">
    <property type="protein sequence ID" value="ENSTRUP00000088296.1"/>
    <property type="gene ID" value="ENSTRUG00000018168.3"/>
</dbReference>
<dbReference type="InterPro" id="IPR001881">
    <property type="entry name" value="EGF-like_Ca-bd_dom"/>
</dbReference>
<feature type="compositionally biased region" description="Polar residues" evidence="20">
    <location>
        <begin position="795"/>
        <end position="809"/>
    </location>
</feature>
<dbReference type="FunCoup" id="A0A674PRP6">
    <property type="interactions" value="832"/>
</dbReference>
<feature type="compositionally biased region" description="Polar residues" evidence="20">
    <location>
        <begin position="539"/>
        <end position="550"/>
    </location>
</feature>
<dbReference type="GO" id="GO:0045202">
    <property type="term" value="C:synapse"/>
    <property type="evidence" value="ECO:0007669"/>
    <property type="project" value="TreeGrafter"/>
</dbReference>
<dbReference type="SUPFAM" id="SSF57196">
    <property type="entry name" value="EGF/Laminin"/>
    <property type="match status" value="1"/>
</dbReference>
<dbReference type="Gene3D" id="2.10.25.10">
    <property type="entry name" value="Laminin"/>
    <property type="match status" value="2"/>
</dbReference>
<dbReference type="GO" id="GO:0030246">
    <property type="term" value="F:carbohydrate binding"/>
    <property type="evidence" value="ECO:0007669"/>
    <property type="project" value="UniProtKB-KW"/>
</dbReference>
<dbReference type="RefSeq" id="XP_029684396.1">
    <property type="nucleotide sequence ID" value="XM_029828536.1"/>
</dbReference>
<evidence type="ECO:0000256" key="11">
    <source>
        <dbReference type="ARBA" id="ARBA00023157"/>
    </source>
</evidence>
<dbReference type="InterPro" id="IPR000152">
    <property type="entry name" value="EGF-type_Asp/Asn_hydroxyl_site"/>
</dbReference>
<feature type="compositionally biased region" description="Basic and acidic residues" evidence="20">
    <location>
        <begin position="992"/>
        <end position="1011"/>
    </location>
</feature>
<feature type="disulfide bond" evidence="17">
    <location>
        <begin position="1094"/>
        <end position="1103"/>
    </location>
</feature>
<dbReference type="CDD" id="cd00033">
    <property type="entry name" value="CCP"/>
    <property type="match status" value="1"/>
</dbReference>
<reference evidence="27" key="2">
    <citation type="submission" date="2025-08" db="UniProtKB">
        <authorList>
            <consortium name="Ensembl"/>
        </authorList>
    </citation>
    <scope>IDENTIFICATION</scope>
</reference>
<evidence type="ECO:0000256" key="9">
    <source>
        <dbReference type="ARBA" id="ARBA00022889"/>
    </source>
</evidence>
<dbReference type="PROSITE" id="PS01187">
    <property type="entry name" value="EGF_CA"/>
    <property type="match status" value="1"/>
</dbReference>
<dbReference type="InterPro" id="IPR000436">
    <property type="entry name" value="Sushi_SCR_CCP_dom"/>
</dbReference>
<feature type="disulfide bond" evidence="18">
    <location>
        <begin position="1237"/>
        <end position="1280"/>
    </location>
</feature>
<dbReference type="InterPro" id="IPR016187">
    <property type="entry name" value="CTDL_fold"/>
</dbReference>
<evidence type="ECO:0000256" key="17">
    <source>
        <dbReference type="PROSITE-ProRule" id="PRU00076"/>
    </source>
</evidence>
<reference evidence="27" key="3">
    <citation type="submission" date="2025-09" db="UniProtKB">
        <authorList>
            <consortium name="Ensembl"/>
        </authorList>
    </citation>
    <scope>IDENTIFICATION</scope>
</reference>
<dbReference type="GO" id="GO:0001501">
    <property type="term" value="P:skeletal system development"/>
    <property type="evidence" value="ECO:0007669"/>
    <property type="project" value="TreeGrafter"/>
</dbReference>
<dbReference type="GeneID" id="101069781"/>
<dbReference type="FunFam" id="2.10.70.10:FF:000003">
    <property type="entry name" value="Versican core protein"/>
    <property type="match status" value="1"/>
</dbReference>
<keyword evidence="10" id="KW-0654">Proteoglycan</keyword>
<dbReference type="GeneTree" id="ENSGT00940000158649"/>
<dbReference type="Gene3D" id="2.60.40.10">
    <property type="entry name" value="Immunoglobulins"/>
    <property type="match status" value="1"/>
</dbReference>
<keyword evidence="13" id="KW-0393">Immunoglobulin domain</keyword>
<evidence type="ECO:0000256" key="2">
    <source>
        <dbReference type="ARBA" id="ARBA00022525"/>
    </source>
</evidence>
<evidence type="ECO:0000256" key="16">
    <source>
        <dbReference type="ARBA" id="ARBA00075743"/>
    </source>
</evidence>
<dbReference type="Gene3D" id="3.10.100.10">
    <property type="entry name" value="Mannose-Binding Protein A, subunit A"/>
    <property type="match status" value="3"/>
</dbReference>
<feature type="compositionally biased region" description="Low complexity" evidence="20">
    <location>
        <begin position="477"/>
        <end position="494"/>
    </location>
</feature>
<dbReference type="InterPro" id="IPR001304">
    <property type="entry name" value="C-type_lectin-like"/>
</dbReference>
<evidence type="ECO:0000256" key="5">
    <source>
        <dbReference type="ARBA" id="ARBA00022729"/>
    </source>
</evidence>
<dbReference type="InterPro" id="IPR007110">
    <property type="entry name" value="Ig-like_dom"/>
</dbReference>
<keyword evidence="4 18" id="KW-0768">Sushi</keyword>
<dbReference type="PROSITE" id="PS50923">
    <property type="entry name" value="SUSHI"/>
    <property type="match status" value="1"/>
</dbReference>
<dbReference type="SMART" id="SM00179">
    <property type="entry name" value="EGF_CA"/>
    <property type="match status" value="2"/>
</dbReference>
<dbReference type="PROSITE" id="PS01241">
    <property type="entry name" value="LINK_1"/>
    <property type="match status" value="1"/>
</dbReference>
<dbReference type="Pfam" id="PF00059">
    <property type="entry name" value="Lectin_C"/>
    <property type="match status" value="1"/>
</dbReference>
<evidence type="ECO:0000259" key="26">
    <source>
        <dbReference type="PROSITE" id="PS50963"/>
    </source>
</evidence>
<evidence type="ECO:0000256" key="10">
    <source>
        <dbReference type="ARBA" id="ARBA00022974"/>
    </source>
</evidence>
<evidence type="ECO:0000256" key="14">
    <source>
        <dbReference type="ARBA" id="ARBA00059308"/>
    </source>
</evidence>
<feature type="disulfide bond" evidence="19">
    <location>
        <begin position="299"/>
        <end position="320"/>
    </location>
</feature>
<feature type="region of interest" description="Disordered" evidence="20">
    <location>
        <begin position="888"/>
        <end position="956"/>
    </location>
</feature>
<dbReference type="SMART" id="SM00181">
    <property type="entry name" value="EGF"/>
    <property type="match status" value="2"/>
</dbReference>
<feature type="region of interest" description="Disordered" evidence="20">
    <location>
        <begin position="634"/>
        <end position="655"/>
    </location>
</feature>
<dbReference type="SMART" id="SM00406">
    <property type="entry name" value="IGv"/>
    <property type="match status" value="1"/>
</dbReference>
<keyword evidence="3 17" id="KW-0245">EGF-like domain</keyword>
<dbReference type="Gene3D" id="2.10.70.10">
    <property type="entry name" value="Complement Module, domain 1"/>
    <property type="match status" value="1"/>
</dbReference>
<evidence type="ECO:0000256" key="13">
    <source>
        <dbReference type="ARBA" id="ARBA00023319"/>
    </source>
</evidence>
<dbReference type="SMART" id="SM00032">
    <property type="entry name" value="CCP"/>
    <property type="match status" value="1"/>
</dbReference>
<dbReference type="CDD" id="cd03520">
    <property type="entry name" value="Link_domain_CSPGs_modules_2_4"/>
    <property type="match status" value="1"/>
</dbReference>
<dbReference type="GO" id="GO:0007417">
    <property type="term" value="P:central nervous system development"/>
    <property type="evidence" value="ECO:0007669"/>
    <property type="project" value="TreeGrafter"/>
</dbReference>
<dbReference type="FunFam" id="3.10.100.10:FF:000003">
    <property type="entry name" value="Versican core protein"/>
    <property type="match status" value="1"/>
</dbReference>
<feature type="domain" description="EGF-like" evidence="22">
    <location>
        <begin position="1030"/>
        <end position="1066"/>
    </location>
</feature>
<dbReference type="PROSITE" id="PS50835">
    <property type="entry name" value="IG_LIKE"/>
    <property type="match status" value="1"/>
</dbReference>
<dbReference type="GO" id="GO:0005615">
    <property type="term" value="C:extracellular space"/>
    <property type="evidence" value="ECO:0007669"/>
    <property type="project" value="TreeGrafter"/>
</dbReference>
<feature type="region of interest" description="Disordered" evidence="20">
    <location>
        <begin position="439"/>
        <end position="494"/>
    </location>
</feature>
<dbReference type="FunFam" id="2.10.25.10:FF:000006">
    <property type="entry name" value="Versican core protein-like isoform 1"/>
    <property type="match status" value="1"/>
</dbReference>
<protein>
    <recommendedName>
        <fullName evidence="15">Neurocan core protein</fullName>
    </recommendedName>
    <alternativeName>
        <fullName evidence="16">Chondroitin sulfate proteoglycan 3</fullName>
    </alternativeName>
</protein>
<dbReference type="SUPFAM" id="SSF57535">
    <property type="entry name" value="Complement control module/SCR domain"/>
    <property type="match status" value="1"/>
</dbReference>
<evidence type="ECO:0000256" key="8">
    <source>
        <dbReference type="ARBA" id="ARBA00022837"/>
    </source>
</evidence>
<dbReference type="PROSITE" id="PS50963">
    <property type="entry name" value="LINK_2"/>
    <property type="match status" value="2"/>
</dbReference>
<comment type="caution">
    <text evidence="17">Lacks conserved residue(s) required for the propagation of feature annotation.</text>
</comment>
<keyword evidence="7" id="KW-0677">Repeat</keyword>
<dbReference type="InterPro" id="IPR016186">
    <property type="entry name" value="C-type_lectin-like/link_sf"/>
</dbReference>
<evidence type="ECO:0000313" key="28">
    <source>
        <dbReference type="Proteomes" id="UP000005226"/>
    </source>
</evidence>
<dbReference type="FunFam" id="2.60.40.10:FF:000571">
    <property type="entry name" value="Neurocan core protein"/>
    <property type="match status" value="1"/>
</dbReference>
<dbReference type="SMART" id="SM00409">
    <property type="entry name" value="IG"/>
    <property type="match status" value="1"/>
</dbReference>
<evidence type="ECO:0000256" key="1">
    <source>
        <dbReference type="ARBA" id="ARBA00004613"/>
    </source>
</evidence>
<dbReference type="CDD" id="cd03517">
    <property type="entry name" value="Link_domain_CSPGs_modules_1_3"/>
    <property type="match status" value="1"/>
</dbReference>
<dbReference type="SUPFAM" id="SSF56436">
    <property type="entry name" value="C-type lectin-like"/>
    <property type="match status" value="3"/>
</dbReference>
<dbReference type="GO" id="GO:0002052">
    <property type="term" value="P:positive regulation of neuroblast proliferation"/>
    <property type="evidence" value="ECO:0007669"/>
    <property type="project" value="TreeGrafter"/>
</dbReference>
<feature type="chain" id="PRO_5025365382" description="Neurocan core protein" evidence="21">
    <location>
        <begin position="28"/>
        <end position="1340"/>
    </location>
</feature>
<dbReference type="GO" id="GO:0007155">
    <property type="term" value="P:cell adhesion"/>
    <property type="evidence" value="ECO:0007669"/>
    <property type="project" value="UniProtKB-KW"/>
</dbReference>
<accession>A0A674PRP6</accession>
<feature type="region of interest" description="Disordered" evidence="20">
    <location>
        <begin position="705"/>
        <end position="761"/>
    </location>
</feature>
<dbReference type="InterPro" id="IPR018378">
    <property type="entry name" value="C-type_lectin_CS"/>
</dbReference>
<keyword evidence="12" id="KW-0325">Glycoprotein</keyword>
<feature type="compositionally biased region" description="Basic and acidic residues" evidence="20">
    <location>
        <begin position="516"/>
        <end position="529"/>
    </location>
</feature>
<dbReference type="PROSITE" id="PS50026">
    <property type="entry name" value="EGF_3"/>
    <property type="match status" value="2"/>
</dbReference>
<dbReference type="InterPro" id="IPR000538">
    <property type="entry name" value="Link_dom"/>
</dbReference>
<dbReference type="PRINTS" id="PR01265">
    <property type="entry name" value="LINKMODULE"/>
</dbReference>
<comment type="function">
    <text evidence="14">May modulate neuronal adhesion and neurite growth during development by binding to neural cell adhesion molecules (NG-CAM and N-CAM). Chondroitin sulfate proteoglycan; binds to hyaluronic acid.</text>
</comment>
<evidence type="ECO:0000256" key="3">
    <source>
        <dbReference type="ARBA" id="ARBA00022536"/>
    </source>
</evidence>
<evidence type="ECO:0000256" key="19">
    <source>
        <dbReference type="PROSITE-ProRule" id="PRU00323"/>
    </source>
</evidence>
<dbReference type="PROSITE" id="PS00022">
    <property type="entry name" value="EGF_1"/>
    <property type="match status" value="2"/>
</dbReference>
<dbReference type="PROSITE" id="PS00010">
    <property type="entry name" value="ASX_HYDROXYL"/>
    <property type="match status" value="1"/>
</dbReference>
<evidence type="ECO:0000256" key="7">
    <source>
        <dbReference type="ARBA" id="ARBA00022737"/>
    </source>
</evidence>
<name>A0A674PRP6_TAKRU</name>
<gene>
    <name evidence="27" type="primary">ncanb</name>
</gene>
<dbReference type="OMA" id="PSSHFQW"/>
<feature type="domain" description="Sushi" evidence="25">
    <location>
        <begin position="1235"/>
        <end position="1295"/>
    </location>
</feature>
<dbReference type="InterPro" id="IPR013106">
    <property type="entry name" value="Ig_V-set"/>
</dbReference>
<dbReference type="InterPro" id="IPR013783">
    <property type="entry name" value="Ig-like_fold"/>
</dbReference>
<evidence type="ECO:0000259" key="23">
    <source>
        <dbReference type="PROSITE" id="PS50041"/>
    </source>
</evidence>
<dbReference type="SMART" id="SM00445">
    <property type="entry name" value="LINK"/>
    <property type="match status" value="2"/>
</dbReference>
<evidence type="ECO:0000256" key="21">
    <source>
        <dbReference type="SAM" id="SignalP"/>
    </source>
</evidence>
<proteinExistence type="predicted"/>
<dbReference type="Pfam" id="PF00084">
    <property type="entry name" value="Sushi"/>
    <property type="match status" value="1"/>
</dbReference>
<feature type="domain" description="Ig-like" evidence="24">
    <location>
        <begin position="46"/>
        <end position="153"/>
    </location>
</feature>
<dbReference type="Pfam" id="PF07686">
    <property type="entry name" value="V-set"/>
    <property type="match status" value="1"/>
</dbReference>
<dbReference type="PANTHER" id="PTHR22804:SF24">
    <property type="entry name" value="NEUROCAN CORE PROTEIN"/>
    <property type="match status" value="1"/>
</dbReference>
<feature type="region of interest" description="Disordered" evidence="20">
    <location>
        <begin position="990"/>
        <end position="1011"/>
    </location>
</feature>
<dbReference type="FunFam" id="2.10.25.10:FF:000537">
    <property type="entry name" value="Notch 3"/>
    <property type="match status" value="1"/>
</dbReference>
<feature type="disulfide bond" evidence="17">
    <location>
        <begin position="1056"/>
        <end position="1065"/>
    </location>
</feature>
<evidence type="ECO:0000259" key="24">
    <source>
        <dbReference type="PROSITE" id="PS50835"/>
    </source>
</evidence>
<keyword evidence="8" id="KW-0106">Calcium</keyword>
<evidence type="ECO:0000313" key="27">
    <source>
        <dbReference type="Ensembl" id="ENSTRUP00000088296.1"/>
    </source>
</evidence>
<dbReference type="Proteomes" id="UP000005226">
    <property type="component" value="Chromosome 20"/>
</dbReference>
<feature type="domain" description="Link" evidence="26">
    <location>
        <begin position="155"/>
        <end position="250"/>
    </location>
</feature>
<dbReference type="PANTHER" id="PTHR22804">
    <property type="entry name" value="AGGRECAN/VERSICAN PROTEOGLYCAN"/>
    <property type="match status" value="1"/>
</dbReference>
<dbReference type="GO" id="GO:0005540">
    <property type="term" value="F:hyaluronic acid binding"/>
    <property type="evidence" value="ECO:0007669"/>
    <property type="project" value="InterPro"/>
</dbReference>
<dbReference type="PROSITE" id="PS00615">
    <property type="entry name" value="C_TYPE_LECTIN_1"/>
    <property type="match status" value="1"/>
</dbReference>
<evidence type="ECO:0000256" key="18">
    <source>
        <dbReference type="PROSITE-ProRule" id="PRU00302"/>
    </source>
</evidence>
<keyword evidence="6" id="KW-0430">Lectin</keyword>
<dbReference type="InterPro" id="IPR000742">
    <property type="entry name" value="EGF"/>
</dbReference>
<feature type="compositionally biased region" description="Low complexity" evidence="20">
    <location>
        <begin position="943"/>
        <end position="954"/>
    </location>
</feature>
<keyword evidence="9" id="KW-0130">Cell adhesion</keyword>
<dbReference type="InterPro" id="IPR036179">
    <property type="entry name" value="Ig-like_dom_sf"/>
</dbReference>
<dbReference type="GO" id="GO:0072534">
    <property type="term" value="C:perineuronal net"/>
    <property type="evidence" value="ECO:0007669"/>
    <property type="project" value="TreeGrafter"/>
</dbReference>
<dbReference type="Pfam" id="PF00008">
    <property type="entry name" value="EGF"/>
    <property type="match status" value="2"/>
</dbReference>
<organism evidence="27 28">
    <name type="scientific">Takifugu rubripes</name>
    <name type="common">Japanese pufferfish</name>
    <name type="synonym">Fugu rubripes</name>
    <dbReference type="NCBI Taxonomy" id="31033"/>
    <lineage>
        <taxon>Eukaryota</taxon>
        <taxon>Metazoa</taxon>
        <taxon>Chordata</taxon>
        <taxon>Craniata</taxon>
        <taxon>Vertebrata</taxon>
        <taxon>Euteleostomi</taxon>
        <taxon>Actinopterygii</taxon>
        <taxon>Neopterygii</taxon>
        <taxon>Teleostei</taxon>
        <taxon>Neoteleostei</taxon>
        <taxon>Acanthomorphata</taxon>
        <taxon>Eupercaria</taxon>
        <taxon>Tetraodontiformes</taxon>
        <taxon>Tetradontoidea</taxon>
        <taxon>Tetraodontidae</taxon>
        <taxon>Takifugu</taxon>
    </lineage>
</organism>
<keyword evidence="2" id="KW-0964">Secreted</keyword>
<evidence type="ECO:0000259" key="25">
    <source>
        <dbReference type="PROSITE" id="PS50923"/>
    </source>
</evidence>
<feature type="region of interest" description="Disordered" evidence="20">
    <location>
        <begin position="791"/>
        <end position="818"/>
    </location>
</feature>
<dbReference type="PROSITE" id="PS01186">
    <property type="entry name" value="EGF_2"/>
    <property type="match status" value="1"/>
</dbReference>